<proteinExistence type="predicted"/>
<sequence>MFEYLASLYFGFILWFIVEHNSSCPSFEVKAFELLLLVYITYRNPLLGIVCAMIFIKQCTVEGCVTISKQPSRIYVDEQLRPSHSNTFSVARQTGLPPQESLIGQMSKPYSQLPSSYTPF</sequence>
<feature type="transmembrane region" description="Helical" evidence="2">
    <location>
        <begin position="34"/>
        <end position="56"/>
    </location>
</feature>
<evidence type="ECO:0000256" key="1">
    <source>
        <dbReference type="SAM" id="MobiDB-lite"/>
    </source>
</evidence>
<feature type="region of interest" description="Disordered" evidence="1">
    <location>
        <begin position="99"/>
        <end position="120"/>
    </location>
</feature>
<dbReference type="EMBL" id="MN740042">
    <property type="protein sequence ID" value="QHT85510.1"/>
    <property type="molecule type" value="Genomic_DNA"/>
</dbReference>
<organism evidence="3">
    <name type="scientific">viral metagenome</name>
    <dbReference type="NCBI Taxonomy" id="1070528"/>
    <lineage>
        <taxon>unclassified sequences</taxon>
        <taxon>metagenomes</taxon>
        <taxon>organismal metagenomes</taxon>
    </lineage>
</organism>
<keyword evidence="2" id="KW-0472">Membrane</keyword>
<evidence type="ECO:0000313" key="3">
    <source>
        <dbReference type="EMBL" id="QHT85510.1"/>
    </source>
</evidence>
<feature type="compositionally biased region" description="Polar residues" evidence="1">
    <location>
        <begin position="102"/>
        <end position="120"/>
    </location>
</feature>
<dbReference type="AlphaFoldDB" id="A0A6C0HYP0"/>
<keyword evidence="2" id="KW-1133">Transmembrane helix</keyword>
<reference evidence="3" key="1">
    <citation type="journal article" date="2020" name="Nature">
        <title>Giant virus diversity and host interactions through global metagenomics.</title>
        <authorList>
            <person name="Schulz F."/>
            <person name="Roux S."/>
            <person name="Paez-Espino D."/>
            <person name="Jungbluth S."/>
            <person name="Walsh D.A."/>
            <person name="Denef V.J."/>
            <person name="McMahon K.D."/>
            <person name="Konstantinidis K.T."/>
            <person name="Eloe-Fadrosh E.A."/>
            <person name="Kyrpides N.C."/>
            <person name="Woyke T."/>
        </authorList>
    </citation>
    <scope>NUCLEOTIDE SEQUENCE</scope>
    <source>
        <strain evidence="3">GVMAG-M-3300023184-17</strain>
    </source>
</reference>
<protein>
    <submittedName>
        <fullName evidence="3">Uncharacterized protein</fullName>
    </submittedName>
</protein>
<evidence type="ECO:0000256" key="2">
    <source>
        <dbReference type="SAM" id="Phobius"/>
    </source>
</evidence>
<name>A0A6C0HYP0_9ZZZZ</name>
<keyword evidence="2" id="KW-0812">Transmembrane</keyword>
<accession>A0A6C0HYP0</accession>
<feature type="transmembrane region" description="Helical" evidence="2">
    <location>
        <begin position="6"/>
        <end position="22"/>
    </location>
</feature>